<proteinExistence type="predicted"/>
<gene>
    <name evidence="4" type="ORF">QC762_0022010</name>
</gene>
<keyword evidence="5" id="KW-1185">Reference proteome</keyword>
<dbReference type="RefSeq" id="XP_062749704.1">
    <property type="nucleotide sequence ID" value="XM_062883096.1"/>
</dbReference>
<dbReference type="InterPro" id="IPR056125">
    <property type="entry name" value="DUF7708"/>
</dbReference>
<dbReference type="Pfam" id="PF24809">
    <property type="entry name" value="DUF7708"/>
    <property type="match status" value="1"/>
</dbReference>
<comment type="caution">
    <text evidence="4">The sequence shown here is derived from an EMBL/GenBank/DDBJ whole genome shotgun (WGS) entry which is preliminary data.</text>
</comment>
<protein>
    <submittedName>
        <fullName evidence="4">Uncharacterized protein</fullName>
    </submittedName>
</protein>
<dbReference type="InterPro" id="IPR056884">
    <property type="entry name" value="NPHP3-like_N"/>
</dbReference>
<sequence>MDDHSFLFKFVPTEDKYISLLTGVVASVVKASVNYQKIAEGFSLALVEMSENLRFVQKKTKVANTREMQRLVVALYVQVFKFLCHAMSFFHKRHKRFLASFNKGFYDKTVKAMVDGIQKTIGDIRNEAQHTTELRIEYMHQRFNDMEPVLVTLQRLGIQAHADSQQQVNAKLAAAALGFQRLGENAVQQLEGLENQATHDIAAQPPQRTSNILPISSAEESANKPEMPTYKPTAKLSNGGESANPTQETIPDCQRIQQYAEALRIYIESDAELHIDEFRRQQTMIPEEVYTALRRWIFNTESRMMWIEGPSLPGVSTLSKIAVTAVNQVMNAQLPCIAHFCKSRYSFARSDSRSGLNHSGAAVISLFYSIIRQLTYLLSTQGPITGISLDYREFEKLDGKLHSLPTALSIMRALLEHAPPTITWVIDGLQYARDQVSNGYLWDFTQLLREQKTKRLCKVLFTTSGRSQVLDRCTTVQERADASRLVQARGGRAYPGGMPL</sequence>
<evidence type="ECO:0000259" key="3">
    <source>
        <dbReference type="Pfam" id="PF24883"/>
    </source>
</evidence>
<evidence type="ECO:0000313" key="4">
    <source>
        <dbReference type="EMBL" id="KAK4660734.1"/>
    </source>
</evidence>
<evidence type="ECO:0000313" key="5">
    <source>
        <dbReference type="Proteomes" id="UP001323405"/>
    </source>
</evidence>
<accession>A0ABR0GYN0</accession>
<dbReference type="Pfam" id="PF24883">
    <property type="entry name" value="NPHP3_N"/>
    <property type="match status" value="1"/>
</dbReference>
<feature type="domain" description="Nephrocystin 3-like N-terminal" evidence="3">
    <location>
        <begin position="293"/>
        <end position="462"/>
    </location>
</feature>
<reference evidence="4 5" key="1">
    <citation type="journal article" date="2023" name="bioRxiv">
        <title>High-quality genome assemblies of four members of thePodospora anserinaspecies complex.</title>
        <authorList>
            <person name="Ament-Velasquez S.L."/>
            <person name="Vogan A.A."/>
            <person name="Wallerman O."/>
            <person name="Hartmann F."/>
            <person name="Gautier V."/>
            <person name="Silar P."/>
            <person name="Giraud T."/>
            <person name="Johannesson H."/>
        </authorList>
    </citation>
    <scope>NUCLEOTIDE SEQUENCE [LARGE SCALE GENOMIC DNA]</scope>
    <source>
        <strain evidence="4 5">CBS 415.72m</strain>
    </source>
</reference>
<evidence type="ECO:0000259" key="2">
    <source>
        <dbReference type="Pfam" id="PF24809"/>
    </source>
</evidence>
<feature type="domain" description="DUF7708" evidence="2">
    <location>
        <begin position="11"/>
        <end position="133"/>
    </location>
</feature>
<dbReference type="GeneID" id="87902622"/>
<organism evidence="4 5">
    <name type="scientific">Podospora pseudocomata</name>
    <dbReference type="NCBI Taxonomy" id="2093779"/>
    <lineage>
        <taxon>Eukaryota</taxon>
        <taxon>Fungi</taxon>
        <taxon>Dikarya</taxon>
        <taxon>Ascomycota</taxon>
        <taxon>Pezizomycotina</taxon>
        <taxon>Sordariomycetes</taxon>
        <taxon>Sordariomycetidae</taxon>
        <taxon>Sordariales</taxon>
        <taxon>Podosporaceae</taxon>
        <taxon>Podospora</taxon>
    </lineage>
</organism>
<name>A0ABR0GYN0_9PEZI</name>
<dbReference type="Proteomes" id="UP001323405">
    <property type="component" value="Unassembled WGS sequence"/>
</dbReference>
<evidence type="ECO:0000256" key="1">
    <source>
        <dbReference type="ARBA" id="ARBA00022737"/>
    </source>
</evidence>
<dbReference type="EMBL" id="JAFFHA010000001">
    <property type="protein sequence ID" value="KAK4660734.1"/>
    <property type="molecule type" value="Genomic_DNA"/>
</dbReference>
<keyword evidence="1" id="KW-0677">Repeat</keyword>